<dbReference type="SUPFAM" id="SSF55326">
    <property type="entry name" value="PurM N-terminal domain-like"/>
    <property type="match status" value="1"/>
</dbReference>
<dbReference type="PIRSF" id="PIRSF005303">
    <property type="entry name" value="Thiam_monoph_kin"/>
    <property type="match status" value="1"/>
</dbReference>
<evidence type="ECO:0000256" key="2">
    <source>
        <dbReference type="HAMAP-Rule" id="MF_02128"/>
    </source>
</evidence>
<protein>
    <recommendedName>
        <fullName evidence="2">Thiamine-monophosphate kinase</fullName>
        <shortName evidence="2">TMP kinase</shortName>
        <shortName evidence="2">Thiamine-phosphate kinase</shortName>
        <ecNumber evidence="2">2.7.4.16</ecNumber>
    </recommendedName>
</protein>
<keyword evidence="2" id="KW-0479">Metal-binding</keyword>
<comment type="pathway">
    <text evidence="2">Cofactor biosynthesis; thiamine diphosphate biosynthesis; thiamine diphosphate from thiamine phosphate: step 1/1.</text>
</comment>
<dbReference type="RefSeq" id="WP_377379353.1">
    <property type="nucleotide sequence ID" value="NZ_JBHSSW010000014.1"/>
</dbReference>
<dbReference type="Proteomes" id="UP001596303">
    <property type="component" value="Unassembled WGS sequence"/>
</dbReference>
<feature type="binding site" evidence="2">
    <location>
        <position position="41"/>
    </location>
    <ligand>
        <name>Mg(2+)</name>
        <dbReference type="ChEBI" id="CHEBI:18420"/>
        <label>1</label>
    </ligand>
</feature>
<feature type="binding site" evidence="2">
    <location>
        <position position="49"/>
    </location>
    <ligand>
        <name>substrate</name>
    </ligand>
</feature>
<feature type="binding site" evidence="2">
    <location>
        <position position="70"/>
    </location>
    <ligand>
        <name>Mg(2+)</name>
        <dbReference type="ChEBI" id="CHEBI:18420"/>
        <label>3</label>
    </ligand>
</feature>
<dbReference type="Gene3D" id="3.90.650.10">
    <property type="entry name" value="PurM-like C-terminal domain"/>
    <property type="match status" value="1"/>
</dbReference>
<keyword evidence="2 5" id="KW-0418">Kinase</keyword>
<dbReference type="InterPro" id="IPR036676">
    <property type="entry name" value="PurM-like_C_sf"/>
</dbReference>
<keyword evidence="2" id="KW-0547">Nucleotide-binding</keyword>
<sequence>MNEFDFIATHLRPLVKAPEADGLRDDVAILPSRVRPAIVTTDTIVERVHFRAEDPLDTVAKKLIRTNVSDCLAKGAKPFAATLNIVWSRGRSEADLMTFVSGMSEDLETFQIDLLGGDTTSTLGGLVFSLTLYGECVSESGPVRRSGAQVNDDVWVTGSIGDAALGLKMLKQSTDSAESWLCNAYLVPNLPAEGVADLVNAYANASMDVSDGLIADATHLVEASEKGIELTLERVPVSEAAKSVLQQPMSAENLLKLCAGGDDYQALFTAPLAHREAVLKKALADGIALTRIGSVVNGPAELLLTFEGRRVEPPQAGWQHFMFS</sequence>
<dbReference type="Gene3D" id="3.30.1330.10">
    <property type="entry name" value="PurM-like, N-terminal domain"/>
    <property type="match status" value="1"/>
</dbReference>
<dbReference type="EC" id="2.7.4.16" evidence="2"/>
<name>A0ABW1SB73_9PROT</name>
<feature type="binding site" evidence="2">
    <location>
        <position position="262"/>
    </location>
    <ligand>
        <name>substrate</name>
    </ligand>
</feature>
<accession>A0ABW1SB73</accession>
<feature type="binding site" evidence="2">
    <location>
        <position position="211"/>
    </location>
    <ligand>
        <name>Mg(2+)</name>
        <dbReference type="ChEBI" id="CHEBI:18420"/>
        <label>5</label>
    </ligand>
</feature>
<dbReference type="GO" id="GO:0009030">
    <property type="term" value="F:thiamine-phosphate kinase activity"/>
    <property type="evidence" value="ECO:0007669"/>
    <property type="project" value="UniProtKB-EC"/>
</dbReference>
<feature type="binding site" evidence="2">
    <location>
        <position position="40"/>
    </location>
    <ligand>
        <name>Mg(2+)</name>
        <dbReference type="ChEBI" id="CHEBI:18420"/>
        <label>4</label>
    </ligand>
</feature>
<feature type="binding site" evidence="2">
    <location>
        <begin position="117"/>
        <end position="118"/>
    </location>
    <ligand>
        <name>ATP</name>
        <dbReference type="ChEBI" id="CHEBI:30616"/>
    </ligand>
</feature>
<comment type="caution">
    <text evidence="5">The sequence shown here is derived from an EMBL/GenBank/DDBJ whole genome shotgun (WGS) entry which is preliminary data.</text>
</comment>
<dbReference type="PANTHER" id="PTHR30270:SF0">
    <property type="entry name" value="THIAMINE-MONOPHOSPHATE KINASE"/>
    <property type="match status" value="1"/>
</dbReference>
<feature type="binding site" evidence="2">
    <location>
        <position position="70"/>
    </location>
    <ligand>
        <name>Mg(2+)</name>
        <dbReference type="ChEBI" id="CHEBI:18420"/>
        <label>2</label>
    </ligand>
</feature>
<feature type="binding site" evidence="2">
    <location>
        <position position="118"/>
    </location>
    <ligand>
        <name>Mg(2+)</name>
        <dbReference type="ChEBI" id="CHEBI:18420"/>
        <label>1</label>
    </ligand>
</feature>
<feature type="binding site" evidence="2">
    <location>
        <position position="70"/>
    </location>
    <ligand>
        <name>Mg(2+)</name>
        <dbReference type="ChEBI" id="CHEBI:18420"/>
        <label>4</label>
    </ligand>
</feature>
<feature type="binding site" evidence="2">
    <location>
        <position position="26"/>
    </location>
    <ligand>
        <name>Mg(2+)</name>
        <dbReference type="ChEBI" id="CHEBI:18420"/>
        <label>3</label>
    </ligand>
</feature>
<feature type="binding site" evidence="2">
    <location>
        <position position="42"/>
    </location>
    <ligand>
        <name>Mg(2+)</name>
        <dbReference type="ChEBI" id="CHEBI:18420"/>
        <label>2</label>
    </ligand>
</feature>
<comment type="catalytic activity">
    <reaction evidence="2">
        <text>thiamine phosphate + ATP = thiamine diphosphate + ADP</text>
        <dbReference type="Rhea" id="RHEA:15913"/>
        <dbReference type="ChEBI" id="CHEBI:30616"/>
        <dbReference type="ChEBI" id="CHEBI:37575"/>
        <dbReference type="ChEBI" id="CHEBI:58937"/>
        <dbReference type="ChEBI" id="CHEBI:456216"/>
        <dbReference type="EC" id="2.7.4.16"/>
    </reaction>
</comment>
<keyword evidence="1 2" id="KW-0784">Thiamine biosynthesis</keyword>
<comment type="caution">
    <text evidence="2">Lacks conserved residue(s) required for the propagation of feature annotation.</text>
</comment>
<dbReference type="InterPro" id="IPR036921">
    <property type="entry name" value="PurM-like_N_sf"/>
</dbReference>
<dbReference type="CDD" id="cd02194">
    <property type="entry name" value="ThiL"/>
    <property type="match status" value="1"/>
</dbReference>
<dbReference type="Pfam" id="PF02769">
    <property type="entry name" value="AIRS_C"/>
    <property type="match status" value="1"/>
</dbReference>
<reference evidence="6" key="1">
    <citation type="journal article" date="2019" name="Int. J. Syst. Evol. Microbiol.">
        <title>The Global Catalogue of Microorganisms (GCM) 10K type strain sequencing project: providing services to taxonomists for standard genome sequencing and annotation.</title>
        <authorList>
            <consortium name="The Broad Institute Genomics Platform"/>
            <consortium name="The Broad Institute Genome Sequencing Center for Infectious Disease"/>
            <person name="Wu L."/>
            <person name="Ma J."/>
        </authorList>
    </citation>
    <scope>NUCLEOTIDE SEQUENCE [LARGE SCALE GENOMIC DNA]</scope>
    <source>
        <strain evidence="6">CGMCC-1.15741</strain>
    </source>
</reference>
<feature type="binding site" evidence="2">
    <location>
        <position position="145"/>
    </location>
    <ligand>
        <name>ATP</name>
        <dbReference type="ChEBI" id="CHEBI:30616"/>
    </ligand>
</feature>
<dbReference type="EMBL" id="JBHSSW010000014">
    <property type="protein sequence ID" value="MFC6198808.1"/>
    <property type="molecule type" value="Genomic_DNA"/>
</dbReference>
<keyword evidence="2" id="KW-0067">ATP-binding</keyword>
<feature type="binding site" evidence="2">
    <location>
        <position position="210"/>
    </location>
    <ligand>
        <name>ATP</name>
        <dbReference type="ChEBI" id="CHEBI:30616"/>
    </ligand>
</feature>
<comment type="similarity">
    <text evidence="2">Belongs to the thiamine-monophosphate kinase family.</text>
</comment>
<keyword evidence="2" id="KW-0460">Magnesium</keyword>
<dbReference type="HAMAP" id="MF_02128">
    <property type="entry name" value="TMP_kinase"/>
    <property type="match status" value="1"/>
</dbReference>
<dbReference type="SUPFAM" id="SSF56042">
    <property type="entry name" value="PurM C-terminal domain-like"/>
    <property type="match status" value="1"/>
</dbReference>
<keyword evidence="2 5" id="KW-0808">Transferase</keyword>
<feature type="binding site" evidence="2">
    <location>
        <position position="208"/>
    </location>
    <ligand>
        <name>Mg(2+)</name>
        <dbReference type="ChEBI" id="CHEBI:18420"/>
        <label>3</label>
    </ligand>
</feature>
<comment type="function">
    <text evidence="2">Catalyzes the ATP-dependent phosphorylation of thiamine-monophosphate (TMP) to form thiamine-pyrophosphate (TPP), the active form of vitamin B1.</text>
</comment>
<feature type="binding site" evidence="2">
    <location>
        <position position="42"/>
    </location>
    <ligand>
        <name>Mg(2+)</name>
        <dbReference type="ChEBI" id="CHEBI:18420"/>
        <label>1</label>
    </ligand>
</feature>
<evidence type="ECO:0000259" key="4">
    <source>
        <dbReference type="Pfam" id="PF02769"/>
    </source>
</evidence>
<dbReference type="InterPro" id="IPR010918">
    <property type="entry name" value="PurM-like_C_dom"/>
</dbReference>
<feature type="domain" description="PurM-like N-terminal" evidence="3">
    <location>
        <begin position="25"/>
        <end position="135"/>
    </location>
</feature>
<evidence type="ECO:0000313" key="6">
    <source>
        <dbReference type="Proteomes" id="UP001596303"/>
    </source>
</evidence>
<keyword evidence="6" id="KW-1185">Reference proteome</keyword>
<organism evidence="5 6">
    <name type="scientific">Ponticaulis profundi</name>
    <dbReference type="NCBI Taxonomy" id="2665222"/>
    <lineage>
        <taxon>Bacteria</taxon>
        <taxon>Pseudomonadati</taxon>
        <taxon>Pseudomonadota</taxon>
        <taxon>Alphaproteobacteria</taxon>
        <taxon>Hyphomonadales</taxon>
        <taxon>Hyphomonadaceae</taxon>
        <taxon>Ponticaulis</taxon>
    </lineage>
</organism>
<dbReference type="InterPro" id="IPR016188">
    <property type="entry name" value="PurM-like_N"/>
</dbReference>
<dbReference type="PANTHER" id="PTHR30270">
    <property type="entry name" value="THIAMINE-MONOPHOSPHATE KINASE"/>
    <property type="match status" value="1"/>
</dbReference>
<feature type="binding site" evidence="2">
    <location>
        <position position="26"/>
    </location>
    <ligand>
        <name>Mg(2+)</name>
        <dbReference type="ChEBI" id="CHEBI:18420"/>
        <label>4</label>
    </ligand>
</feature>
<dbReference type="NCBIfam" id="TIGR01379">
    <property type="entry name" value="thiL"/>
    <property type="match status" value="1"/>
</dbReference>
<feature type="binding site" evidence="2">
    <location>
        <position position="318"/>
    </location>
    <ligand>
        <name>substrate</name>
    </ligand>
</feature>
<evidence type="ECO:0000313" key="5">
    <source>
        <dbReference type="EMBL" id="MFC6198808.1"/>
    </source>
</evidence>
<evidence type="ECO:0000259" key="3">
    <source>
        <dbReference type="Pfam" id="PF00586"/>
    </source>
</evidence>
<dbReference type="InterPro" id="IPR006283">
    <property type="entry name" value="ThiL-like"/>
</dbReference>
<gene>
    <name evidence="2 5" type="primary">thiL</name>
    <name evidence="5" type="ORF">ACFQDM_12000</name>
</gene>
<evidence type="ECO:0000256" key="1">
    <source>
        <dbReference type="ARBA" id="ARBA00022977"/>
    </source>
</evidence>
<proteinExistence type="inferred from homology"/>
<comment type="miscellaneous">
    <text evidence="2">Reaction mechanism of ThiL seems to utilize a direct, inline transfer of the gamma-phosphate of ATP to TMP rather than a phosphorylated enzyme intermediate.</text>
</comment>
<dbReference type="Pfam" id="PF00586">
    <property type="entry name" value="AIRS"/>
    <property type="match status" value="1"/>
</dbReference>
<feature type="domain" description="PurM-like C-terminal" evidence="4">
    <location>
        <begin position="150"/>
        <end position="299"/>
    </location>
</feature>